<dbReference type="Pfam" id="PF12247">
    <property type="entry name" value="MKT1_N"/>
    <property type="match status" value="1"/>
</dbReference>
<dbReference type="GO" id="GO:0003730">
    <property type="term" value="F:mRNA 3'-UTR binding"/>
    <property type="evidence" value="ECO:0007669"/>
    <property type="project" value="TreeGrafter"/>
</dbReference>
<dbReference type="PANTHER" id="PTHR11081">
    <property type="entry name" value="FLAP ENDONUCLEASE FAMILY MEMBER"/>
    <property type="match status" value="1"/>
</dbReference>
<dbReference type="Pfam" id="PF12246">
    <property type="entry name" value="MKT1_C"/>
    <property type="match status" value="1"/>
</dbReference>
<dbReference type="Pfam" id="PF00752">
    <property type="entry name" value="XPG_N"/>
    <property type="match status" value="1"/>
</dbReference>
<dbReference type="OrthoDB" id="17262at2759"/>
<dbReference type="AlphaFoldDB" id="A0A1V8SE77"/>
<gene>
    <name evidence="7" type="ORF">B0A48_16623</name>
</gene>
<dbReference type="GO" id="GO:0004518">
    <property type="term" value="F:nuclease activity"/>
    <property type="evidence" value="ECO:0007669"/>
    <property type="project" value="InterPro"/>
</dbReference>
<dbReference type="InterPro" id="IPR006086">
    <property type="entry name" value="XPG-I_dom"/>
</dbReference>
<dbReference type="STRING" id="1507870.A0A1V8SE77"/>
<feature type="domain" description="Post-transcriptional regulator MKT1 C-terminal" evidence="5">
    <location>
        <begin position="483"/>
        <end position="724"/>
    </location>
</feature>
<evidence type="ECO:0000259" key="5">
    <source>
        <dbReference type="Pfam" id="PF12246"/>
    </source>
</evidence>
<evidence type="ECO:0000256" key="2">
    <source>
        <dbReference type="ARBA" id="ARBA00024023"/>
    </source>
</evidence>
<name>A0A1V8SE77_9PEZI</name>
<evidence type="ECO:0000259" key="3">
    <source>
        <dbReference type="Pfam" id="PF00752"/>
    </source>
</evidence>
<dbReference type="PANTHER" id="PTHR11081:SF32">
    <property type="entry name" value="POST-TRANSCRIPTIONAL REGULATOR MKT1"/>
    <property type="match status" value="1"/>
</dbReference>
<dbReference type="FunCoup" id="A0A1V8SE77">
    <property type="interactions" value="618"/>
</dbReference>
<evidence type="ECO:0008006" key="9">
    <source>
        <dbReference type="Google" id="ProtNLM"/>
    </source>
</evidence>
<evidence type="ECO:0000256" key="1">
    <source>
        <dbReference type="ARBA" id="ARBA00022845"/>
    </source>
</evidence>
<dbReference type="SUPFAM" id="SSF88723">
    <property type="entry name" value="PIN domain-like"/>
    <property type="match status" value="1"/>
</dbReference>
<comment type="similarity">
    <text evidence="2">Belongs to the XPG/RAD2 endonuclease family.</text>
</comment>
<dbReference type="CDD" id="cd09858">
    <property type="entry name" value="PIN_MKT1"/>
    <property type="match status" value="1"/>
</dbReference>
<organism evidence="7 8">
    <name type="scientific">Cryoendolithus antarcticus</name>
    <dbReference type="NCBI Taxonomy" id="1507870"/>
    <lineage>
        <taxon>Eukaryota</taxon>
        <taxon>Fungi</taxon>
        <taxon>Dikarya</taxon>
        <taxon>Ascomycota</taxon>
        <taxon>Pezizomycotina</taxon>
        <taxon>Dothideomycetes</taxon>
        <taxon>Dothideomycetidae</taxon>
        <taxon>Cladosporiales</taxon>
        <taxon>Cladosporiaceae</taxon>
        <taxon>Cryoendolithus</taxon>
    </lineage>
</organism>
<dbReference type="Proteomes" id="UP000192596">
    <property type="component" value="Unassembled WGS sequence"/>
</dbReference>
<evidence type="ECO:0000313" key="7">
    <source>
        <dbReference type="EMBL" id="OQN97464.1"/>
    </source>
</evidence>
<feature type="domain" description="XPG-I" evidence="4">
    <location>
        <begin position="151"/>
        <end position="229"/>
    </location>
</feature>
<accession>A0A1V8SE77</accession>
<dbReference type="InterPro" id="IPR006085">
    <property type="entry name" value="XPG_DNA_repair_N"/>
</dbReference>
<dbReference type="GO" id="GO:0006974">
    <property type="term" value="P:DNA damage response"/>
    <property type="evidence" value="ECO:0007669"/>
    <property type="project" value="UniProtKB-ARBA"/>
</dbReference>
<dbReference type="Pfam" id="PF00867">
    <property type="entry name" value="XPG_I"/>
    <property type="match status" value="1"/>
</dbReference>
<dbReference type="InterPro" id="IPR029060">
    <property type="entry name" value="PIN-like_dom_sf"/>
</dbReference>
<feature type="domain" description="XPG N-terminal" evidence="3">
    <location>
        <begin position="20"/>
        <end position="96"/>
    </location>
</feature>
<evidence type="ECO:0000259" key="6">
    <source>
        <dbReference type="Pfam" id="PF12247"/>
    </source>
</evidence>
<protein>
    <recommendedName>
        <fullName evidence="9">XPG-I domain-containing protein</fullName>
    </recommendedName>
</protein>
<dbReference type="InterPro" id="IPR022039">
    <property type="entry name" value="MKT1_C"/>
</dbReference>
<proteinExistence type="inferred from homology"/>
<dbReference type="InterPro" id="IPR006084">
    <property type="entry name" value="XPG/Rad2"/>
</dbReference>
<sequence length="736" mass="81453">MGLHTLAFKEWATHDGVTVSGEINQLRDKRLAIDAEDWLNTLLTAQTTREPLLPALGGLPFALKKHVNEHLEGFRNAGITPTFVFNGLDLACRDRAAIAKESRIAAASLDEAWRLYGESKADDAVAEFGKSCTYGTYHILRWLRSYLHIEGVRIQTAPSAAAAQVVALHNENFADAVVGSMSCLLYGASRVILSLDWETKLFVWAEKPKCLAKLNLSDDQFVDLCLLSGLTILAPPPIPEIELNPAPLIAARELLARCNNDGLLACDSLKNDAYKLLFQKARAAVTHALWIDHTGKPRTKHGEVTPNNLHDVIGQRLPDDIYYYLSRGVVSPRVLNWRTRLEVFEVAPLDGGSSRPYQTLVSQKLAPLRTRSMALMSRSLHNYYQYTDVELVCWYEMDRKKALDVPDALQSSQAADRWHVKEDVIARSAATAGLDMQRSPLYAAVSILSQPGIPEKTITESLPQPATGTYTTRQELLGNATFRFLEDRGYINNDHTLSAWGKALKVALDHAAKTEYLDIGDDHREAEEAIFMAFELHRLDALNSLNLFPATSYQGAPMRGSDTDKANTLLLSRIACLGSFQHGEIGFTGPLSRHLLAYHQMAAATRGALRDLLEMHALSMLLKGAASRDLTPPDYSNLGSDLPLLREPDLGLSLVVKSYLDELSNEKRTDITKWFNHATDIKSDLEKAWEMWGAINAGIQAADSGIVNNDTKTTFRKADEWLAQKLKQAAAATNGT</sequence>
<dbReference type="GO" id="GO:0006417">
    <property type="term" value="P:regulation of translation"/>
    <property type="evidence" value="ECO:0007669"/>
    <property type="project" value="UniProtKB-KW"/>
</dbReference>
<reference evidence="8" key="1">
    <citation type="submission" date="2017-03" db="EMBL/GenBank/DDBJ databases">
        <title>Genomes of endolithic fungi from Antarctica.</title>
        <authorList>
            <person name="Coleine C."/>
            <person name="Masonjones S."/>
            <person name="Stajich J.E."/>
        </authorList>
    </citation>
    <scope>NUCLEOTIDE SEQUENCE [LARGE SCALE GENOMIC DNA]</scope>
    <source>
        <strain evidence="8">CCFEE 5527</strain>
    </source>
</reference>
<dbReference type="InterPro" id="IPR022040">
    <property type="entry name" value="MKT1_N"/>
</dbReference>
<feature type="domain" description="Post-transcriptional regulator MKT1 N-terminal" evidence="6">
    <location>
        <begin position="306"/>
        <end position="395"/>
    </location>
</feature>
<dbReference type="Gene3D" id="3.40.50.1010">
    <property type="entry name" value="5'-nuclease"/>
    <property type="match status" value="1"/>
</dbReference>
<keyword evidence="8" id="KW-1185">Reference proteome</keyword>
<dbReference type="InParanoid" id="A0A1V8SE77"/>
<evidence type="ECO:0000313" key="8">
    <source>
        <dbReference type="Proteomes" id="UP000192596"/>
    </source>
</evidence>
<dbReference type="EMBL" id="NAJO01000054">
    <property type="protein sequence ID" value="OQN97464.1"/>
    <property type="molecule type" value="Genomic_DNA"/>
</dbReference>
<keyword evidence="1" id="KW-0810">Translation regulation</keyword>
<comment type="caution">
    <text evidence="7">The sequence shown here is derived from an EMBL/GenBank/DDBJ whole genome shotgun (WGS) entry which is preliminary data.</text>
</comment>
<dbReference type="PRINTS" id="PR00853">
    <property type="entry name" value="XPGRADSUPER"/>
</dbReference>
<evidence type="ECO:0000259" key="4">
    <source>
        <dbReference type="Pfam" id="PF00867"/>
    </source>
</evidence>